<accession>A0A1A8NX70</accession>
<feature type="region of interest" description="Disordered" evidence="1">
    <location>
        <begin position="1"/>
        <end position="79"/>
    </location>
</feature>
<evidence type="ECO:0000256" key="1">
    <source>
        <dbReference type="SAM" id="MobiDB-lite"/>
    </source>
</evidence>
<feature type="compositionally biased region" description="Basic residues" evidence="1">
    <location>
        <begin position="1"/>
        <end position="10"/>
    </location>
</feature>
<reference evidence="2" key="1">
    <citation type="submission" date="2016-05" db="EMBL/GenBank/DDBJ databases">
        <authorList>
            <person name="Lavstsen T."/>
            <person name="Jespersen J.S."/>
        </authorList>
    </citation>
    <scope>NUCLEOTIDE SEQUENCE</scope>
    <source>
        <tissue evidence="2">Brain</tissue>
    </source>
</reference>
<organism evidence="2">
    <name type="scientific">Nothobranchius rachovii</name>
    <name type="common">bluefin notho</name>
    <dbReference type="NCBI Taxonomy" id="451742"/>
    <lineage>
        <taxon>Eukaryota</taxon>
        <taxon>Metazoa</taxon>
        <taxon>Chordata</taxon>
        <taxon>Craniata</taxon>
        <taxon>Vertebrata</taxon>
        <taxon>Euteleostomi</taxon>
        <taxon>Actinopterygii</taxon>
        <taxon>Neopterygii</taxon>
        <taxon>Teleostei</taxon>
        <taxon>Neoteleostei</taxon>
        <taxon>Acanthomorphata</taxon>
        <taxon>Ovalentaria</taxon>
        <taxon>Atherinomorphae</taxon>
        <taxon>Cyprinodontiformes</taxon>
        <taxon>Nothobranchiidae</taxon>
        <taxon>Nothobranchius</taxon>
    </lineage>
</organism>
<evidence type="ECO:0000313" key="2">
    <source>
        <dbReference type="EMBL" id="SBR73367.1"/>
    </source>
</evidence>
<gene>
    <name evidence="2" type="primary">POLE</name>
</gene>
<reference evidence="2" key="2">
    <citation type="submission" date="2016-06" db="EMBL/GenBank/DDBJ databases">
        <title>The genome of a short-lived fish provides insights into sex chromosome evolution and the genetic control of aging.</title>
        <authorList>
            <person name="Reichwald K."/>
            <person name="Felder M."/>
            <person name="Petzold A."/>
            <person name="Koch P."/>
            <person name="Groth M."/>
            <person name="Platzer M."/>
        </authorList>
    </citation>
    <scope>NUCLEOTIDE SEQUENCE</scope>
    <source>
        <tissue evidence="2">Brain</tissue>
    </source>
</reference>
<protein>
    <submittedName>
        <fullName evidence="2">Polymerase (DNA directed), epsilon</fullName>
    </submittedName>
</protein>
<name>A0A1A8NX70_9TELE</name>
<feature type="non-terminal residue" evidence="2">
    <location>
        <position position="79"/>
    </location>
</feature>
<feature type="compositionally biased region" description="Basic and acidic residues" evidence="1">
    <location>
        <begin position="68"/>
        <end position="79"/>
    </location>
</feature>
<feature type="compositionally biased region" description="Basic and acidic residues" evidence="1">
    <location>
        <begin position="16"/>
        <end position="32"/>
    </location>
</feature>
<proteinExistence type="predicted"/>
<dbReference type="AlphaFoldDB" id="A0A1A8NX70"/>
<feature type="compositionally biased region" description="Basic and acidic residues" evidence="1">
    <location>
        <begin position="40"/>
        <end position="49"/>
    </location>
</feature>
<feature type="non-terminal residue" evidence="2">
    <location>
        <position position="1"/>
    </location>
</feature>
<dbReference type="EMBL" id="HAEH01004230">
    <property type="protein sequence ID" value="SBR73367.1"/>
    <property type="molecule type" value="Transcribed_RNA"/>
</dbReference>
<sequence length="79" mass="8769">PGVGHRRHLVRPPQHLPRELCGENQQREEAQGDHFLPGGHAEHHGEGGVHQRPVPRAGGASVSRVQHQVREQHLLRGGR</sequence>